<evidence type="ECO:0000256" key="6">
    <source>
        <dbReference type="ARBA" id="ARBA00022692"/>
    </source>
</evidence>
<feature type="transmembrane region" description="Helical" evidence="9">
    <location>
        <begin position="284"/>
        <end position="302"/>
    </location>
</feature>
<gene>
    <name evidence="11" type="ORF">SAMN05216418_1816</name>
</gene>
<evidence type="ECO:0000256" key="5">
    <source>
        <dbReference type="ARBA" id="ARBA00022475"/>
    </source>
</evidence>
<dbReference type="InterPro" id="IPR005829">
    <property type="entry name" value="Sugar_transporter_CS"/>
</dbReference>
<dbReference type="STRING" id="993073.AS029_07785"/>
<evidence type="ECO:0000256" key="4">
    <source>
        <dbReference type="ARBA" id="ARBA00022448"/>
    </source>
</evidence>
<dbReference type="GO" id="GO:1990961">
    <property type="term" value="P:xenobiotic detoxification by transmembrane export across the plasma membrane"/>
    <property type="evidence" value="ECO:0007669"/>
    <property type="project" value="InterPro"/>
</dbReference>
<dbReference type="PANTHER" id="PTHR23502:SF132">
    <property type="entry name" value="POLYAMINE TRANSPORTER 2-RELATED"/>
    <property type="match status" value="1"/>
</dbReference>
<dbReference type="InterPro" id="IPR036259">
    <property type="entry name" value="MFS_trans_sf"/>
</dbReference>
<protein>
    <submittedName>
        <fullName evidence="11">MFS transporter, DHA1 family, bicyclomycin/chloramphenicol resistance protein</fullName>
    </submittedName>
</protein>
<evidence type="ECO:0000259" key="10">
    <source>
        <dbReference type="PROSITE" id="PS50850"/>
    </source>
</evidence>
<reference evidence="11 12" key="1">
    <citation type="submission" date="2016-09" db="EMBL/GenBank/DDBJ databases">
        <authorList>
            <person name="Capua I."/>
            <person name="De Benedictis P."/>
            <person name="Joannis T."/>
            <person name="Lombin L.H."/>
            <person name="Cattoli G."/>
        </authorList>
    </citation>
    <scope>NUCLEOTIDE SEQUENCE [LARGE SCALE GENOMIC DNA]</scope>
    <source>
        <strain evidence="11 12">NIO-1002</strain>
    </source>
</reference>
<dbReference type="PROSITE" id="PS50850">
    <property type="entry name" value="MFS"/>
    <property type="match status" value="1"/>
</dbReference>
<feature type="transmembrane region" description="Helical" evidence="9">
    <location>
        <begin position="83"/>
        <end position="103"/>
    </location>
</feature>
<evidence type="ECO:0000313" key="12">
    <source>
        <dbReference type="Proteomes" id="UP000183203"/>
    </source>
</evidence>
<keyword evidence="5" id="KW-1003">Cell membrane</keyword>
<dbReference type="GO" id="GO:0042910">
    <property type="term" value="F:xenobiotic transmembrane transporter activity"/>
    <property type="evidence" value="ECO:0007669"/>
    <property type="project" value="InterPro"/>
</dbReference>
<feature type="transmembrane region" description="Helical" evidence="9">
    <location>
        <begin position="16"/>
        <end position="33"/>
    </location>
</feature>
<feature type="transmembrane region" description="Helical" evidence="9">
    <location>
        <begin position="308"/>
        <end position="333"/>
    </location>
</feature>
<dbReference type="InterPro" id="IPR011701">
    <property type="entry name" value="MFS"/>
</dbReference>
<comment type="similarity">
    <text evidence="3">Belongs to the major facilitator superfamily. TCR/Tet family.</text>
</comment>
<dbReference type="PROSITE" id="PS00216">
    <property type="entry name" value="SUGAR_TRANSPORT_1"/>
    <property type="match status" value="1"/>
</dbReference>
<dbReference type="RefSeq" id="WP_074615884.1">
    <property type="nucleotide sequence ID" value="NZ_FMYG01000003.1"/>
</dbReference>
<name>A0A1G6JGH4_9MICO</name>
<dbReference type="PRINTS" id="PR01035">
    <property type="entry name" value="TCRTETA"/>
</dbReference>
<feature type="transmembrane region" description="Helical" evidence="9">
    <location>
        <begin position="173"/>
        <end position="192"/>
    </location>
</feature>
<evidence type="ECO:0000256" key="3">
    <source>
        <dbReference type="ARBA" id="ARBA00007520"/>
    </source>
</evidence>
<feature type="transmembrane region" description="Helical" evidence="9">
    <location>
        <begin position="217"/>
        <end position="241"/>
    </location>
</feature>
<comment type="subcellular location">
    <subcellularLocation>
        <location evidence="1">Cell membrane</location>
        <topology evidence="1">Multi-pass membrane protein</topology>
    </subcellularLocation>
</comment>
<dbReference type="SUPFAM" id="SSF103473">
    <property type="entry name" value="MFS general substrate transporter"/>
    <property type="match status" value="1"/>
</dbReference>
<dbReference type="Gene3D" id="1.20.1720.10">
    <property type="entry name" value="Multidrug resistance protein D"/>
    <property type="match status" value="1"/>
</dbReference>
<dbReference type="InterPro" id="IPR001958">
    <property type="entry name" value="Tet-R_TetA/multi-R_MdtG-like"/>
</dbReference>
<dbReference type="NCBIfam" id="TIGR00710">
    <property type="entry name" value="efflux_Bcr_CflA"/>
    <property type="match status" value="1"/>
</dbReference>
<feature type="transmembrane region" description="Helical" evidence="9">
    <location>
        <begin position="253"/>
        <end position="272"/>
    </location>
</feature>
<evidence type="ECO:0000256" key="1">
    <source>
        <dbReference type="ARBA" id="ARBA00004651"/>
    </source>
</evidence>
<evidence type="ECO:0000256" key="7">
    <source>
        <dbReference type="ARBA" id="ARBA00022989"/>
    </source>
</evidence>
<feature type="transmembrane region" description="Helical" evidence="9">
    <location>
        <begin position="109"/>
        <end position="130"/>
    </location>
</feature>
<dbReference type="EMBL" id="FMYG01000003">
    <property type="protein sequence ID" value="SDC17748.1"/>
    <property type="molecule type" value="Genomic_DNA"/>
</dbReference>
<dbReference type="GO" id="GO:0005886">
    <property type="term" value="C:plasma membrane"/>
    <property type="evidence" value="ECO:0007669"/>
    <property type="project" value="UniProtKB-SubCell"/>
</dbReference>
<feature type="domain" description="Major facilitator superfamily (MFS) profile" evidence="10">
    <location>
        <begin position="18"/>
        <end position="401"/>
    </location>
</feature>
<dbReference type="OrthoDB" id="9814303at2"/>
<evidence type="ECO:0000256" key="8">
    <source>
        <dbReference type="ARBA" id="ARBA00023136"/>
    </source>
</evidence>
<keyword evidence="6 9" id="KW-0812">Transmembrane</keyword>
<keyword evidence="4" id="KW-0813">Transport</keyword>
<proteinExistence type="inferred from homology"/>
<dbReference type="Proteomes" id="UP000183203">
    <property type="component" value="Unassembled WGS sequence"/>
</dbReference>
<dbReference type="InterPro" id="IPR004812">
    <property type="entry name" value="Efflux_drug-R_Bcr/CmlA"/>
</dbReference>
<evidence type="ECO:0000256" key="2">
    <source>
        <dbReference type="ARBA" id="ARBA00006236"/>
    </source>
</evidence>
<dbReference type="InterPro" id="IPR020846">
    <property type="entry name" value="MFS_dom"/>
</dbReference>
<accession>A0A1G6JGH4</accession>
<evidence type="ECO:0000313" key="11">
    <source>
        <dbReference type="EMBL" id="SDC17748.1"/>
    </source>
</evidence>
<dbReference type="AlphaFoldDB" id="A0A1G6JGH4"/>
<dbReference type="Pfam" id="PF07690">
    <property type="entry name" value="MFS_1"/>
    <property type="match status" value="1"/>
</dbReference>
<comment type="similarity">
    <text evidence="2">Belongs to the major facilitator superfamily. Bcr/CmlA family.</text>
</comment>
<evidence type="ECO:0000256" key="9">
    <source>
        <dbReference type="SAM" id="Phobius"/>
    </source>
</evidence>
<feature type="transmembrane region" description="Helical" evidence="9">
    <location>
        <begin position="53"/>
        <end position="71"/>
    </location>
</feature>
<dbReference type="PANTHER" id="PTHR23502">
    <property type="entry name" value="MAJOR FACILITATOR SUPERFAMILY"/>
    <property type="match status" value="1"/>
</dbReference>
<keyword evidence="8 9" id="KW-0472">Membrane</keyword>
<feature type="transmembrane region" description="Helical" evidence="9">
    <location>
        <begin position="373"/>
        <end position="393"/>
    </location>
</feature>
<feature type="transmembrane region" description="Helical" evidence="9">
    <location>
        <begin position="142"/>
        <end position="167"/>
    </location>
</feature>
<organism evidence="11 12">
    <name type="scientific">Microbacterium enclense</name>
    <dbReference type="NCBI Taxonomy" id="993073"/>
    <lineage>
        <taxon>Bacteria</taxon>
        <taxon>Bacillati</taxon>
        <taxon>Actinomycetota</taxon>
        <taxon>Actinomycetes</taxon>
        <taxon>Micrococcales</taxon>
        <taxon>Microbacteriaceae</taxon>
        <taxon>Microbacterium</taxon>
    </lineage>
</organism>
<feature type="transmembrane region" description="Helical" evidence="9">
    <location>
        <begin position="345"/>
        <end position="367"/>
    </location>
</feature>
<sequence>MTRSNPRSVLARRSPAALVFILGPLVMLGSLTTDLYLPAFPAITSELGTSRELVQLTVAASLIGVAAGQLIGGAWSDVIGRRVPLLAGTAVHVAASIGIALSADIGQLLTLRVVQGAGAAAASVVAMAIARDVVSGAPLVRLLARLALFSGLAPVVAPFLGSLLLYAFDWRGLFAVLGAYGVAVAVLCLIALPETRRAAPKPEPALQRYRAVLTDRVFLGAVILGAMGCTAVFSYVAASSFIFQDVHQLSSQVYAAVFAVNAAAFAIGSQVASRVVTRTTPGTALGIALPVWLAAGGALVVVDLTHANWVWLTVASFAFLAAAGMAMPVAQVLGMSTHGDRAGTAAAVLGAANFAVAGLVSPLAAVAAPTPQAALGIAVMVTATIAICACLLLRSRLTSASDRSDAVAA</sequence>
<keyword evidence="7 9" id="KW-1133">Transmembrane helix</keyword>